<dbReference type="AlphaFoldDB" id="A0A397SGS6"/>
<dbReference type="Pfam" id="PF07534">
    <property type="entry name" value="TLD"/>
    <property type="match status" value="1"/>
</dbReference>
<accession>A0A397SGS6</accession>
<proteinExistence type="predicted"/>
<evidence type="ECO:0000313" key="3">
    <source>
        <dbReference type="Proteomes" id="UP000265703"/>
    </source>
</evidence>
<dbReference type="EMBL" id="QKYT01000765">
    <property type="protein sequence ID" value="RIA81644.1"/>
    <property type="molecule type" value="Genomic_DNA"/>
</dbReference>
<dbReference type="PROSITE" id="PS51886">
    <property type="entry name" value="TLDC"/>
    <property type="match status" value="1"/>
</dbReference>
<comment type="caution">
    <text evidence="2">The sequence shown here is derived from an EMBL/GenBank/DDBJ whole genome shotgun (WGS) entry which is preliminary data.</text>
</comment>
<organism evidence="2 3">
    <name type="scientific">Glomus cerebriforme</name>
    <dbReference type="NCBI Taxonomy" id="658196"/>
    <lineage>
        <taxon>Eukaryota</taxon>
        <taxon>Fungi</taxon>
        <taxon>Fungi incertae sedis</taxon>
        <taxon>Mucoromycota</taxon>
        <taxon>Glomeromycotina</taxon>
        <taxon>Glomeromycetes</taxon>
        <taxon>Glomerales</taxon>
        <taxon>Glomeraceae</taxon>
        <taxon>Glomus</taxon>
    </lineage>
</organism>
<dbReference type="Proteomes" id="UP000265703">
    <property type="component" value="Unassembled WGS sequence"/>
</dbReference>
<dbReference type="InterPro" id="IPR006571">
    <property type="entry name" value="TLDc_dom"/>
</dbReference>
<name>A0A397SGS6_9GLOM</name>
<reference evidence="2 3" key="1">
    <citation type="submission" date="2018-06" db="EMBL/GenBank/DDBJ databases">
        <title>Comparative genomics reveals the genomic features of Rhizophagus irregularis, R. cerebriforme, R. diaphanum and Gigaspora rosea, and their symbiotic lifestyle signature.</title>
        <authorList>
            <person name="Morin E."/>
            <person name="San Clemente H."/>
            <person name="Chen E.C.H."/>
            <person name="De La Providencia I."/>
            <person name="Hainaut M."/>
            <person name="Kuo A."/>
            <person name="Kohler A."/>
            <person name="Murat C."/>
            <person name="Tang N."/>
            <person name="Roy S."/>
            <person name="Loubradou J."/>
            <person name="Henrissat B."/>
            <person name="Grigoriev I.V."/>
            <person name="Corradi N."/>
            <person name="Roux C."/>
            <person name="Martin F.M."/>
        </authorList>
    </citation>
    <scope>NUCLEOTIDE SEQUENCE [LARGE SCALE GENOMIC DNA]</scope>
    <source>
        <strain evidence="2 3">DAOM 227022</strain>
    </source>
</reference>
<evidence type="ECO:0000313" key="2">
    <source>
        <dbReference type="EMBL" id="RIA81644.1"/>
    </source>
</evidence>
<gene>
    <name evidence="2" type="ORF">C1645_836668</name>
</gene>
<keyword evidence="3" id="KW-1185">Reference proteome</keyword>
<sequence>MTPFKCLQEVANDHEKLLESNEEYDDIIYAEYLIKHQDEILQKTLIGILEAVEFSQINDLLMDEIDIWDNLIKWCLAQNPNIIIYGYELPRQFKCNSTLIEAEHFAIFSSWIEKKNNFYYVKYIPYNFNLLYRASSRDDNTATAFHTKCDKKEATIVVVKIADSEQIVGRYNLLFCDPDNNGHYKSTNDSFIFSFTNRDNFQTAKVGYSNGNQYSIYCFLGNGPVFGGGSDLCCNVSTWSSYRNGYFSYPKIDFYADDYEVFQVIKK</sequence>
<protein>
    <recommendedName>
        <fullName evidence="1">TLDc domain-containing protein</fullName>
    </recommendedName>
</protein>
<evidence type="ECO:0000259" key="1">
    <source>
        <dbReference type="PROSITE" id="PS51886"/>
    </source>
</evidence>
<feature type="domain" description="TLDc" evidence="1">
    <location>
        <begin position="98"/>
        <end position="265"/>
    </location>
</feature>